<accession>A0ABR9QWK5</accession>
<dbReference type="EMBL" id="JADCKA010000003">
    <property type="protein sequence ID" value="MBE5035249.1"/>
    <property type="molecule type" value="Genomic_DNA"/>
</dbReference>
<organism evidence="2 3">
    <name type="scientific">Gallibacter intestinalis</name>
    <dbReference type="NCBI Taxonomy" id="2779356"/>
    <lineage>
        <taxon>Bacteria</taxon>
        <taxon>Bacillati</taxon>
        <taxon>Bacillota</taxon>
        <taxon>Clostridia</taxon>
        <taxon>Eubacteriales</taxon>
        <taxon>Eubacteriaceae</taxon>
        <taxon>Gallibacter</taxon>
    </lineage>
</organism>
<evidence type="ECO:0000313" key="2">
    <source>
        <dbReference type="EMBL" id="MBE5035249.1"/>
    </source>
</evidence>
<dbReference type="Gene3D" id="3.40.190.10">
    <property type="entry name" value="Periplasmic binding protein-like II"/>
    <property type="match status" value="2"/>
</dbReference>
<dbReference type="Pfam" id="PF12974">
    <property type="entry name" value="Phosphonate-bd"/>
    <property type="match status" value="1"/>
</dbReference>
<dbReference type="Proteomes" id="UP001516588">
    <property type="component" value="Unassembled WGS sequence"/>
</dbReference>
<feature type="signal peptide" evidence="1">
    <location>
        <begin position="1"/>
        <end position="26"/>
    </location>
</feature>
<keyword evidence="3" id="KW-1185">Reference proteome</keyword>
<comment type="caution">
    <text evidence="2">The sequence shown here is derived from an EMBL/GenBank/DDBJ whole genome shotgun (WGS) entry which is preliminary data.</text>
</comment>
<dbReference type="PROSITE" id="PS51257">
    <property type="entry name" value="PROKAR_LIPOPROTEIN"/>
    <property type="match status" value="1"/>
</dbReference>
<proteinExistence type="predicted"/>
<dbReference type="SUPFAM" id="SSF53850">
    <property type="entry name" value="Periplasmic binding protein-like II"/>
    <property type="match status" value="1"/>
</dbReference>
<evidence type="ECO:0000313" key="3">
    <source>
        <dbReference type="Proteomes" id="UP001516588"/>
    </source>
</evidence>
<evidence type="ECO:0000256" key="1">
    <source>
        <dbReference type="SAM" id="SignalP"/>
    </source>
</evidence>
<protein>
    <submittedName>
        <fullName evidence="2">ABC transporter substrate-binding protein</fullName>
    </submittedName>
</protein>
<gene>
    <name evidence="2" type="ORF">INF20_03020</name>
</gene>
<dbReference type="PANTHER" id="PTHR30024:SF46">
    <property type="entry name" value="ABC TRANSPORTER, SUBSTRATE-BINDING LIPOPROTEIN"/>
    <property type="match status" value="1"/>
</dbReference>
<dbReference type="RefSeq" id="WP_226384970.1">
    <property type="nucleotide sequence ID" value="NZ_JADCKA010000003.1"/>
</dbReference>
<feature type="chain" id="PRO_5045361835" evidence="1">
    <location>
        <begin position="27"/>
        <end position="328"/>
    </location>
</feature>
<dbReference type="PIRSF" id="PIRSF027386">
    <property type="entry name" value="UCP027386_ABC_sbc_TM0202"/>
    <property type="match status" value="1"/>
</dbReference>
<dbReference type="PANTHER" id="PTHR30024">
    <property type="entry name" value="ALIPHATIC SULFONATES-BINDING PROTEIN-RELATED"/>
    <property type="match status" value="1"/>
</dbReference>
<name>A0ABR9QWK5_9FIRM</name>
<keyword evidence="1" id="KW-0732">Signal</keyword>
<sequence length="328" mass="35028">MKKVMSLAMAAVIALAGFGLTSCGQADPVDVSVMALKGPTAMGMVKFMDDVDAGDVTDNNYEFSIAASADEVTPALTKGEVDIAALPANMASILYNNTDGNVQVLAVNTLGVLYICETGDTVNSVADLKGKTIYASGKGATPEYSLNYILEKNGLEIGKDVQVEWKSEHSECVAALANDENGIALLPQPFVTTAQTKNPNIRVALDLTEEWDKLQEGEEAQGTMITGVIVANKEFVENNPDAVEAFLSHYEESVNYVNENTDAAAELVGNYDIVPAQVAKEALPECNIVYIAGSEMKDKLSGYLSVLMEQNPKAIGGQLPEDDFYYGQ</sequence>
<reference evidence="2 3" key="1">
    <citation type="submission" date="2020-10" db="EMBL/GenBank/DDBJ databases">
        <title>ChiBAC.</title>
        <authorList>
            <person name="Zenner C."/>
            <person name="Hitch T.C.A."/>
            <person name="Clavel T."/>
        </authorList>
    </citation>
    <scope>NUCLEOTIDE SEQUENCE [LARGE SCALE GENOMIC DNA]</scope>
    <source>
        <strain evidence="2 3">DSM 108706</strain>
    </source>
</reference>
<dbReference type="InterPro" id="IPR027024">
    <property type="entry name" value="UCP027386_ABC_sbc_TM0202"/>
</dbReference>